<reference evidence="1" key="1">
    <citation type="submission" date="2018-05" db="EMBL/GenBank/DDBJ databases">
        <authorList>
            <person name="Lanie J.A."/>
            <person name="Ng W.-L."/>
            <person name="Kazmierczak K.M."/>
            <person name="Andrzejewski T.M."/>
            <person name="Davidsen T.M."/>
            <person name="Wayne K.J."/>
            <person name="Tettelin H."/>
            <person name="Glass J.I."/>
            <person name="Rusch D."/>
            <person name="Podicherti R."/>
            <person name="Tsui H.-C.T."/>
            <person name="Winkler M.E."/>
        </authorList>
    </citation>
    <scope>NUCLEOTIDE SEQUENCE</scope>
</reference>
<dbReference type="CDD" id="cd15482">
    <property type="entry name" value="Sialidase_non-viral"/>
    <property type="match status" value="1"/>
</dbReference>
<evidence type="ECO:0000313" key="1">
    <source>
        <dbReference type="EMBL" id="SUZ74866.1"/>
    </source>
</evidence>
<organism evidence="1">
    <name type="scientific">marine metagenome</name>
    <dbReference type="NCBI Taxonomy" id="408172"/>
    <lineage>
        <taxon>unclassified sequences</taxon>
        <taxon>metagenomes</taxon>
        <taxon>ecological metagenomes</taxon>
    </lineage>
</organism>
<evidence type="ECO:0008006" key="2">
    <source>
        <dbReference type="Google" id="ProtNLM"/>
    </source>
</evidence>
<dbReference type="EMBL" id="UINC01001225">
    <property type="protein sequence ID" value="SUZ74866.1"/>
    <property type="molecule type" value="Genomic_DNA"/>
</dbReference>
<dbReference type="AlphaFoldDB" id="A0A381Q688"/>
<accession>A0A381Q688</accession>
<dbReference type="InterPro" id="IPR036278">
    <property type="entry name" value="Sialidase_sf"/>
</dbReference>
<dbReference type="Gene3D" id="2.120.10.10">
    <property type="match status" value="1"/>
</dbReference>
<dbReference type="SUPFAM" id="SSF50939">
    <property type="entry name" value="Sialidases"/>
    <property type="match status" value="1"/>
</dbReference>
<protein>
    <recommendedName>
        <fullName evidence="2">Sialidase domain-containing protein</fullName>
    </recommendedName>
</protein>
<name>A0A381Q688_9ZZZZ</name>
<sequence>MATCLSATACLDGGPRGVDPGEIEPLNPPLGEGSLWPGLSTHGDKVVLSWQESDDGDAWTVKTAMLDDAGWGPALTVANSTEERGFFVNWADFASVEILEPDLLVAHWLVRGPDGGYDYGIRVAQSTDGGLTWTEPLRPHTDETRTEHGFVSKFLLNDGGTGLVWLDARNSVDMDGQKGTPGAMALRYRSLDPDGVPGLESVLDERVCDCCQTDAAISASGPVVVYRDRSEGEVRDIYITRMVDGQWTEGTPVHRDGWVIPACPVNGPAVAARGDELVVAWFTGVGNERKAQVAFSSDGGVHFGEAIRVDDGTSLGRVDVLWLENGSALVMWVERRPRVAEILVRQVWPDGRIGEDLLVTTTSAARDSGFPQMIRDGMGRVVFAWTQAGNGGRVRVARTSEDLQ</sequence>
<proteinExistence type="predicted"/>
<gene>
    <name evidence="1" type="ORF">METZ01_LOCUS27720</name>
</gene>